<evidence type="ECO:0000256" key="1">
    <source>
        <dbReference type="ARBA" id="ARBA00023002"/>
    </source>
</evidence>
<dbReference type="Gene3D" id="3.20.20.100">
    <property type="entry name" value="NADP-dependent oxidoreductase domain"/>
    <property type="match status" value="1"/>
</dbReference>
<comment type="caution">
    <text evidence="3">The sequence shown here is derived from an EMBL/GenBank/DDBJ whole genome shotgun (WGS) entry which is preliminary data.</text>
</comment>
<dbReference type="EMBL" id="JBCGCU010000001">
    <property type="protein sequence ID" value="MEM0514082.1"/>
    <property type="molecule type" value="Genomic_DNA"/>
</dbReference>
<keyword evidence="4" id="KW-1185">Reference proteome</keyword>
<organism evidence="3 4">
    <name type="scientific">Pseudoalteromonas qingdaonensis</name>
    <dbReference type="NCBI Taxonomy" id="3131913"/>
    <lineage>
        <taxon>Bacteria</taxon>
        <taxon>Pseudomonadati</taxon>
        <taxon>Pseudomonadota</taxon>
        <taxon>Gammaproteobacteria</taxon>
        <taxon>Alteromonadales</taxon>
        <taxon>Pseudoalteromonadaceae</taxon>
        <taxon>Pseudoalteromonas</taxon>
    </lineage>
</organism>
<accession>A0ABU9MS00</accession>
<protein>
    <submittedName>
        <fullName evidence="3">Aldo/keto reductase</fullName>
    </submittedName>
</protein>
<name>A0ABU9MS00_9GAMM</name>
<proteinExistence type="predicted"/>
<dbReference type="Pfam" id="PF00248">
    <property type="entry name" value="Aldo_ket_red"/>
    <property type="match status" value="1"/>
</dbReference>
<sequence>MDYTKLGRSGLKVSRVCLGTMTWGKQNTQNDADEQLNYALAQGVNFIDTAEMYPVPPSPDTHGKTENIIGNWLARNKEKRKELVLATKIAGNGLSWVRDGGDISKEAVIAAVDQSLKRLQTDYIDLYQLHWPNRTSPHFAKQWPGMVDIKSVDKSTERAQMHAILEGLDTCVRAGKIRHCGLSNETPWGLSQYLDLAKQYSLPAMVSIQNEFSLVHGKDWPYLIEQCHHEDVAYLPWSPLAGGMLSGKYLGGARPDGSRWTIPQRNGLFRDTQQSQQAVARYQEIAKQQGCSTAQLALAWCNQVQGVTSTIIGATSLAQLQENIAAFELTLSEETLAQIDAVFREYPAPY</sequence>
<evidence type="ECO:0000313" key="3">
    <source>
        <dbReference type="EMBL" id="MEM0514082.1"/>
    </source>
</evidence>
<dbReference type="PANTHER" id="PTHR43364">
    <property type="entry name" value="NADH-SPECIFIC METHYLGLYOXAL REDUCTASE-RELATED"/>
    <property type="match status" value="1"/>
</dbReference>
<evidence type="ECO:0000313" key="4">
    <source>
        <dbReference type="Proteomes" id="UP001447008"/>
    </source>
</evidence>
<dbReference type="InterPro" id="IPR023210">
    <property type="entry name" value="NADP_OxRdtase_dom"/>
</dbReference>
<dbReference type="SUPFAM" id="SSF51430">
    <property type="entry name" value="NAD(P)-linked oxidoreductase"/>
    <property type="match status" value="1"/>
</dbReference>
<dbReference type="PANTHER" id="PTHR43364:SF4">
    <property type="entry name" value="NAD(P)-LINKED OXIDOREDUCTASE SUPERFAMILY PROTEIN"/>
    <property type="match status" value="1"/>
</dbReference>
<feature type="domain" description="NADP-dependent oxidoreductase" evidence="2">
    <location>
        <begin position="16"/>
        <end position="342"/>
    </location>
</feature>
<dbReference type="RefSeq" id="WP_342675615.1">
    <property type="nucleotide sequence ID" value="NZ_JBCGCU010000001.1"/>
</dbReference>
<gene>
    <name evidence="3" type="ORF">WCN91_01275</name>
</gene>
<dbReference type="CDD" id="cd19094">
    <property type="entry name" value="AKR_Tas-like"/>
    <property type="match status" value="1"/>
</dbReference>
<dbReference type="InterPro" id="IPR020471">
    <property type="entry name" value="AKR"/>
</dbReference>
<dbReference type="PRINTS" id="PR00069">
    <property type="entry name" value="ALDKETRDTASE"/>
</dbReference>
<dbReference type="Proteomes" id="UP001447008">
    <property type="component" value="Unassembled WGS sequence"/>
</dbReference>
<keyword evidence="1" id="KW-0560">Oxidoreductase</keyword>
<dbReference type="InterPro" id="IPR036812">
    <property type="entry name" value="NAD(P)_OxRdtase_dom_sf"/>
</dbReference>
<reference evidence="3 4" key="1">
    <citation type="submission" date="2024-03" db="EMBL/GenBank/DDBJ databases">
        <title>Pseudoalteromonas qingdaonensis sp. nov., isolated from the intestines of marine benthic organisms.</title>
        <authorList>
            <person name="Lin X."/>
            <person name="Fang S."/>
            <person name="Hu X."/>
        </authorList>
    </citation>
    <scope>NUCLEOTIDE SEQUENCE [LARGE SCALE GENOMIC DNA]</scope>
    <source>
        <strain evidence="3 4">YIC-827</strain>
    </source>
</reference>
<dbReference type="InterPro" id="IPR050523">
    <property type="entry name" value="AKR_Detox_Biosynth"/>
</dbReference>
<evidence type="ECO:0000259" key="2">
    <source>
        <dbReference type="Pfam" id="PF00248"/>
    </source>
</evidence>